<dbReference type="PROSITE" id="PS50850">
    <property type="entry name" value="MFS"/>
    <property type="match status" value="1"/>
</dbReference>
<evidence type="ECO:0000256" key="1">
    <source>
        <dbReference type="ARBA" id="ARBA00004141"/>
    </source>
</evidence>
<feature type="transmembrane region" description="Helical" evidence="6">
    <location>
        <begin position="392"/>
        <end position="412"/>
    </location>
</feature>
<evidence type="ECO:0000256" key="2">
    <source>
        <dbReference type="ARBA" id="ARBA00022448"/>
    </source>
</evidence>
<sequence>MVNDLERSTLRTVGWRIVPFLCLLYVLNILDRANVGFARLAMQEDLGLSQATFDLGYGMFYVGYVLFEVPSNLLLRRVGARLWIARIMITWGLVSAATMFARDLWTFYALRILLGIAEAGFFPGIILYLSDWFPDRQRARMTAFFMLAIGLSNVLGNPASGWIMDHFDGVNGWRGWQWLFLLEGLPTAAVGVAVLFYLDDAPRDAAWLRDDQRQWLIEHMATEDRRRREHHGSERWQAMLQPRVWLLIAIYFTVAVGSNAGGAYFPTLIKQQYQEASNFQVGLLSALPHLCAIFAMSLVGSSSDRSGERRWHLAGSALAAASGWSLVALGWSPAIAMTGLCLAQAGMMSMLPVFWTVPSSFLSGTAAAGGIALINSVANIGGFFGATILGQLGLWSMAYFLLAGAILTAASIRTTPHLRE</sequence>
<gene>
    <name evidence="8" type="ORF">ENQ76_16205</name>
</gene>
<dbReference type="InterPro" id="IPR020846">
    <property type="entry name" value="MFS_dom"/>
</dbReference>
<dbReference type="Gene3D" id="1.20.1250.20">
    <property type="entry name" value="MFS general substrate transporter like domains"/>
    <property type="match status" value="2"/>
</dbReference>
<dbReference type="CDD" id="cd17319">
    <property type="entry name" value="MFS_ExuT_GudP_like"/>
    <property type="match status" value="1"/>
</dbReference>
<dbReference type="PANTHER" id="PTHR43791">
    <property type="entry name" value="PERMEASE-RELATED"/>
    <property type="match status" value="1"/>
</dbReference>
<feature type="transmembrane region" description="Helical" evidence="6">
    <location>
        <begin position="141"/>
        <end position="164"/>
    </location>
</feature>
<feature type="transmembrane region" description="Helical" evidence="6">
    <location>
        <begin position="12"/>
        <end position="30"/>
    </location>
</feature>
<dbReference type="Pfam" id="PF07690">
    <property type="entry name" value="MFS_1"/>
    <property type="match status" value="1"/>
</dbReference>
<dbReference type="InterPro" id="IPR011701">
    <property type="entry name" value="MFS"/>
</dbReference>
<feature type="transmembrane region" description="Helical" evidence="6">
    <location>
        <begin position="176"/>
        <end position="198"/>
    </location>
</feature>
<comment type="caution">
    <text evidence="8">The sequence shown here is derived from an EMBL/GenBank/DDBJ whole genome shotgun (WGS) entry which is preliminary data.</text>
</comment>
<feature type="transmembrane region" description="Helical" evidence="6">
    <location>
        <begin position="82"/>
        <end position="101"/>
    </location>
</feature>
<accession>A0A7C2K353</accession>
<dbReference type="SUPFAM" id="SSF103473">
    <property type="entry name" value="MFS general substrate transporter"/>
    <property type="match status" value="1"/>
</dbReference>
<evidence type="ECO:0000256" key="4">
    <source>
        <dbReference type="ARBA" id="ARBA00022989"/>
    </source>
</evidence>
<feature type="transmembrane region" description="Helical" evidence="6">
    <location>
        <begin position="367"/>
        <end position="386"/>
    </location>
</feature>
<feature type="transmembrane region" description="Helical" evidence="6">
    <location>
        <begin position="244"/>
        <end position="265"/>
    </location>
</feature>
<comment type="subcellular location">
    <subcellularLocation>
        <location evidence="1">Membrane</location>
        <topology evidence="1">Multi-pass membrane protein</topology>
    </subcellularLocation>
</comment>
<dbReference type="GO" id="GO:0005886">
    <property type="term" value="C:plasma membrane"/>
    <property type="evidence" value="ECO:0007669"/>
    <property type="project" value="TreeGrafter"/>
</dbReference>
<evidence type="ECO:0000256" key="6">
    <source>
        <dbReference type="SAM" id="Phobius"/>
    </source>
</evidence>
<organism evidence="8">
    <name type="scientific">Schlesneria paludicola</name>
    <dbReference type="NCBI Taxonomy" id="360056"/>
    <lineage>
        <taxon>Bacteria</taxon>
        <taxon>Pseudomonadati</taxon>
        <taxon>Planctomycetota</taxon>
        <taxon>Planctomycetia</taxon>
        <taxon>Planctomycetales</taxon>
        <taxon>Planctomycetaceae</taxon>
        <taxon>Schlesneria</taxon>
    </lineage>
</organism>
<feature type="transmembrane region" description="Helical" evidence="6">
    <location>
        <begin position="277"/>
        <end position="299"/>
    </location>
</feature>
<feature type="transmembrane region" description="Helical" evidence="6">
    <location>
        <begin position="107"/>
        <end position="129"/>
    </location>
</feature>
<feature type="transmembrane region" description="Helical" evidence="6">
    <location>
        <begin position="55"/>
        <end position="75"/>
    </location>
</feature>
<evidence type="ECO:0000256" key="5">
    <source>
        <dbReference type="ARBA" id="ARBA00023136"/>
    </source>
</evidence>
<protein>
    <submittedName>
        <fullName evidence="8">MFS transporter</fullName>
    </submittedName>
</protein>
<proteinExistence type="predicted"/>
<reference evidence="8" key="1">
    <citation type="journal article" date="2020" name="mSystems">
        <title>Genome- and Community-Level Interaction Insights into Carbon Utilization and Element Cycling Functions of Hydrothermarchaeota in Hydrothermal Sediment.</title>
        <authorList>
            <person name="Zhou Z."/>
            <person name="Liu Y."/>
            <person name="Xu W."/>
            <person name="Pan J."/>
            <person name="Luo Z.H."/>
            <person name="Li M."/>
        </authorList>
    </citation>
    <scope>NUCLEOTIDE SEQUENCE [LARGE SCALE GENOMIC DNA]</scope>
    <source>
        <strain evidence="8">SpSt-339</strain>
    </source>
</reference>
<evidence type="ECO:0000313" key="8">
    <source>
        <dbReference type="EMBL" id="HEN17003.1"/>
    </source>
</evidence>
<dbReference type="FunFam" id="1.20.1250.20:FF:000018">
    <property type="entry name" value="MFS transporter permease"/>
    <property type="match status" value="1"/>
</dbReference>
<dbReference type="EMBL" id="DSOK01000443">
    <property type="protein sequence ID" value="HEN17003.1"/>
    <property type="molecule type" value="Genomic_DNA"/>
</dbReference>
<keyword evidence="5 6" id="KW-0472">Membrane</keyword>
<evidence type="ECO:0000259" key="7">
    <source>
        <dbReference type="PROSITE" id="PS50850"/>
    </source>
</evidence>
<dbReference type="PANTHER" id="PTHR43791:SF36">
    <property type="entry name" value="TRANSPORTER, PUTATIVE (AFU_ORTHOLOGUE AFUA_6G08340)-RELATED"/>
    <property type="match status" value="1"/>
</dbReference>
<dbReference type="InterPro" id="IPR036259">
    <property type="entry name" value="MFS_trans_sf"/>
</dbReference>
<keyword evidence="2" id="KW-0813">Transport</keyword>
<keyword evidence="4 6" id="KW-1133">Transmembrane helix</keyword>
<feature type="transmembrane region" description="Helical" evidence="6">
    <location>
        <begin position="335"/>
        <end position="355"/>
    </location>
</feature>
<dbReference type="AlphaFoldDB" id="A0A7C2K353"/>
<name>A0A7C2K353_9PLAN</name>
<dbReference type="GO" id="GO:0022857">
    <property type="term" value="F:transmembrane transporter activity"/>
    <property type="evidence" value="ECO:0007669"/>
    <property type="project" value="InterPro"/>
</dbReference>
<keyword evidence="3 6" id="KW-0812">Transmembrane</keyword>
<evidence type="ECO:0000256" key="3">
    <source>
        <dbReference type="ARBA" id="ARBA00022692"/>
    </source>
</evidence>
<feature type="domain" description="Major facilitator superfamily (MFS) profile" evidence="7">
    <location>
        <begin position="17"/>
        <end position="420"/>
    </location>
</feature>